<dbReference type="PROSITE" id="PS51192">
    <property type="entry name" value="HELICASE_ATP_BIND_1"/>
    <property type="match status" value="1"/>
</dbReference>
<dbReference type="PANTHER" id="PTHR18934">
    <property type="entry name" value="ATP-DEPENDENT RNA HELICASE"/>
    <property type="match status" value="1"/>
</dbReference>
<dbReference type="Pfam" id="PF00271">
    <property type="entry name" value="Helicase_C"/>
    <property type="match status" value="1"/>
</dbReference>
<dbReference type="OrthoDB" id="10253254at2759"/>
<sequence length="695" mass="76718">MTSLQFWKPGTAGPGSTLDRATQAEENVIQSAPLSGNLSIQSARARLPIAKHREKLLYCIEQYGVTIVVGQTGCGKTTQLPQYLHEAGWSADGSVVACTQPRRVAATSVASRVAAEVGSILGDEVGYTIRFEDVSDKERTRILYMTDGMLFRETLVDPLLSRYSVIMIDEAHERSVYTDLMLGILKKIRRKRPSLRLIVSSATLDATSFLEYFTSGTPASSSGDEAIIVSLEGRMYPVQTAYLQEPAPDYVRKAAETVWNIHLQANQSLGEQQGSGDILVFLTGREDIDRCLEELTEMLPSLPRNAMRLRLLALHAGLSTDEQLAVFEPAERGSRKVIVSTNIAEASVTIEGIKFVVDSGFVKIRTYNPTTALSSLVTVPISRASATQRAGRAGRTSSGICYRLYPERAFNSLPVTTPPEITRVDLTTPILQLKSLGIDDLMKFEWVTAPPAESAVRALEGLYGAGMIGEGGGLTIVGEKVAECPVEVNIARMLFSSKEFKCGEEILTIAAMTAVQDVFVIPEGAAGALAELERRKFTAEEGDHITLLNAYNAFTRYGRSSSWCKSHALSFRAMSRAVSIRSQLKKYMQRFGLPLESCQGDAKRLRQCLVSGYWRNGARWVADGTYRSVRGNQVLHVHPNSVLFTRKPRSGWVIFHEMEETKKTQIRILTEIDPDWLLDYGHKYYDKRTGTSVSS</sequence>
<dbReference type="EC" id="3.6.4.13" evidence="2"/>
<dbReference type="FunFam" id="3.40.50.300:FF:000578">
    <property type="entry name" value="probable ATP-dependent RNA helicase DHX35"/>
    <property type="match status" value="1"/>
</dbReference>
<evidence type="ECO:0000256" key="5">
    <source>
        <dbReference type="ARBA" id="ARBA00022806"/>
    </source>
</evidence>
<dbReference type="Gene3D" id="3.40.50.300">
    <property type="entry name" value="P-loop containing nucleotide triphosphate hydrolases"/>
    <property type="match status" value="2"/>
</dbReference>
<dbReference type="SUPFAM" id="SSF52540">
    <property type="entry name" value="P-loop containing nucleoside triphosphate hydrolases"/>
    <property type="match status" value="1"/>
</dbReference>
<evidence type="ECO:0000256" key="1">
    <source>
        <dbReference type="ARBA" id="ARBA00008792"/>
    </source>
</evidence>
<dbReference type="Pfam" id="PF21010">
    <property type="entry name" value="HA2_C"/>
    <property type="match status" value="1"/>
</dbReference>
<proteinExistence type="inferred from homology"/>
<keyword evidence="3" id="KW-0547">Nucleotide-binding</keyword>
<dbReference type="GO" id="GO:0003724">
    <property type="term" value="F:RNA helicase activity"/>
    <property type="evidence" value="ECO:0007669"/>
    <property type="project" value="UniProtKB-EC"/>
</dbReference>
<dbReference type="InterPro" id="IPR014001">
    <property type="entry name" value="Helicase_ATP-bd"/>
</dbReference>
<name>A0A2H3JBD6_WOLCO</name>
<dbReference type="InterPro" id="IPR002464">
    <property type="entry name" value="DNA/RNA_helicase_DEAH_CS"/>
</dbReference>
<evidence type="ECO:0000256" key="2">
    <source>
        <dbReference type="ARBA" id="ARBA00012552"/>
    </source>
</evidence>
<dbReference type="Gene3D" id="1.20.120.1080">
    <property type="match status" value="1"/>
</dbReference>
<keyword evidence="5" id="KW-0347">Helicase</keyword>
<protein>
    <recommendedName>
        <fullName evidence="2">RNA helicase</fullName>
        <ecNumber evidence="2">3.6.4.13</ecNumber>
    </recommendedName>
</protein>
<dbReference type="GO" id="GO:0071013">
    <property type="term" value="C:catalytic step 2 spliceosome"/>
    <property type="evidence" value="ECO:0007669"/>
    <property type="project" value="TreeGrafter"/>
</dbReference>
<dbReference type="SMART" id="SM00847">
    <property type="entry name" value="HA2"/>
    <property type="match status" value="1"/>
</dbReference>
<gene>
    <name evidence="10" type="ORF">WOLCODRAFT_21529</name>
</gene>
<evidence type="ECO:0000313" key="10">
    <source>
        <dbReference type="EMBL" id="PCH39572.1"/>
    </source>
</evidence>
<accession>A0A2H3JBD6</accession>
<keyword evidence="6" id="KW-0067">ATP-binding</keyword>
<organism evidence="10 11">
    <name type="scientific">Wolfiporia cocos (strain MD-104)</name>
    <name type="common">Brown rot fungus</name>
    <dbReference type="NCBI Taxonomy" id="742152"/>
    <lineage>
        <taxon>Eukaryota</taxon>
        <taxon>Fungi</taxon>
        <taxon>Dikarya</taxon>
        <taxon>Basidiomycota</taxon>
        <taxon>Agaricomycotina</taxon>
        <taxon>Agaricomycetes</taxon>
        <taxon>Polyporales</taxon>
        <taxon>Phaeolaceae</taxon>
        <taxon>Wolfiporia</taxon>
    </lineage>
</organism>
<dbReference type="STRING" id="742152.A0A2H3JBD6"/>
<dbReference type="SMART" id="SM00490">
    <property type="entry name" value="HELICc"/>
    <property type="match status" value="1"/>
</dbReference>
<dbReference type="InterPro" id="IPR007502">
    <property type="entry name" value="Helicase-assoc_dom"/>
</dbReference>
<comment type="similarity">
    <text evidence="1">Belongs to the DEAD box helicase family. DEAH subfamily.</text>
</comment>
<dbReference type="EMBL" id="KB468009">
    <property type="protein sequence ID" value="PCH39572.1"/>
    <property type="molecule type" value="Genomic_DNA"/>
</dbReference>
<dbReference type="FunFam" id="3.40.50.300:FF:000145">
    <property type="entry name" value="probable ATP-dependent RNA helicase DHX40"/>
    <property type="match status" value="1"/>
</dbReference>
<dbReference type="GO" id="GO:0005524">
    <property type="term" value="F:ATP binding"/>
    <property type="evidence" value="ECO:0007669"/>
    <property type="project" value="UniProtKB-KW"/>
</dbReference>
<dbReference type="PROSITE" id="PS00690">
    <property type="entry name" value="DEAH_ATP_HELICASE"/>
    <property type="match status" value="1"/>
</dbReference>
<evidence type="ECO:0000259" key="8">
    <source>
        <dbReference type="PROSITE" id="PS51192"/>
    </source>
</evidence>
<evidence type="ECO:0000256" key="7">
    <source>
        <dbReference type="ARBA" id="ARBA00047984"/>
    </source>
</evidence>
<dbReference type="CDD" id="cd18791">
    <property type="entry name" value="SF2_C_RHA"/>
    <property type="match status" value="1"/>
</dbReference>
<dbReference type="Proteomes" id="UP000218811">
    <property type="component" value="Unassembled WGS sequence"/>
</dbReference>
<dbReference type="PANTHER" id="PTHR18934:SF136">
    <property type="entry name" value="ATP-DEPENDENT RNA HELICASE DHX35-RELATED"/>
    <property type="match status" value="1"/>
</dbReference>
<dbReference type="InterPro" id="IPR001650">
    <property type="entry name" value="Helicase_C-like"/>
</dbReference>
<dbReference type="GO" id="GO:0016787">
    <property type="term" value="F:hydrolase activity"/>
    <property type="evidence" value="ECO:0007669"/>
    <property type="project" value="UniProtKB-KW"/>
</dbReference>
<evidence type="ECO:0000256" key="6">
    <source>
        <dbReference type="ARBA" id="ARBA00022840"/>
    </source>
</evidence>
<evidence type="ECO:0000313" key="11">
    <source>
        <dbReference type="Proteomes" id="UP000218811"/>
    </source>
</evidence>
<dbReference type="GO" id="GO:0003723">
    <property type="term" value="F:RNA binding"/>
    <property type="evidence" value="ECO:0007669"/>
    <property type="project" value="TreeGrafter"/>
</dbReference>
<feature type="domain" description="Helicase C-terminal" evidence="9">
    <location>
        <begin position="264"/>
        <end position="437"/>
    </location>
</feature>
<dbReference type="PROSITE" id="PS51194">
    <property type="entry name" value="HELICASE_CTER"/>
    <property type="match status" value="1"/>
</dbReference>
<dbReference type="Pfam" id="PF00270">
    <property type="entry name" value="DEAD"/>
    <property type="match status" value="1"/>
</dbReference>
<dbReference type="OMA" id="FHEVMET"/>
<dbReference type="InterPro" id="IPR011709">
    <property type="entry name" value="DEAD-box_helicase_OB_fold"/>
</dbReference>
<reference evidence="10 11" key="1">
    <citation type="journal article" date="2012" name="Science">
        <title>The Paleozoic origin of enzymatic lignin decomposition reconstructed from 31 fungal genomes.</title>
        <authorList>
            <person name="Floudas D."/>
            <person name="Binder M."/>
            <person name="Riley R."/>
            <person name="Barry K."/>
            <person name="Blanchette R.A."/>
            <person name="Henrissat B."/>
            <person name="Martinez A.T."/>
            <person name="Otillar R."/>
            <person name="Spatafora J.W."/>
            <person name="Yadav J.S."/>
            <person name="Aerts A."/>
            <person name="Benoit I."/>
            <person name="Boyd A."/>
            <person name="Carlson A."/>
            <person name="Copeland A."/>
            <person name="Coutinho P.M."/>
            <person name="de Vries R.P."/>
            <person name="Ferreira P."/>
            <person name="Findley K."/>
            <person name="Foster B."/>
            <person name="Gaskell J."/>
            <person name="Glotzer D."/>
            <person name="Gorecki P."/>
            <person name="Heitman J."/>
            <person name="Hesse C."/>
            <person name="Hori C."/>
            <person name="Igarashi K."/>
            <person name="Jurgens J.A."/>
            <person name="Kallen N."/>
            <person name="Kersten P."/>
            <person name="Kohler A."/>
            <person name="Kuees U."/>
            <person name="Kumar T.K.A."/>
            <person name="Kuo A."/>
            <person name="LaButti K."/>
            <person name="Larrondo L.F."/>
            <person name="Lindquist E."/>
            <person name="Ling A."/>
            <person name="Lombard V."/>
            <person name="Lucas S."/>
            <person name="Lundell T."/>
            <person name="Martin R."/>
            <person name="McLaughlin D.J."/>
            <person name="Morgenstern I."/>
            <person name="Morin E."/>
            <person name="Murat C."/>
            <person name="Nagy L.G."/>
            <person name="Nolan M."/>
            <person name="Ohm R.A."/>
            <person name="Patyshakuliyeva A."/>
            <person name="Rokas A."/>
            <person name="Ruiz-Duenas F.J."/>
            <person name="Sabat G."/>
            <person name="Salamov A."/>
            <person name="Samejima M."/>
            <person name="Schmutz J."/>
            <person name="Slot J.C."/>
            <person name="St John F."/>
            <person name="Stenlid J."/>
            <person name="Sun H."/>
            <person name="Sun S."/>
            <person name="Syed K."/>
            <person name="Tsang A."/>
            <person name="Wiebenga A."/>
            <person name="Young D."/>
            <person name="Pisabarro A."/>
            <person name="Eastwood D.C."/>
            <person name="Martin F."/>
            <person name="Cullen D."/>
            <person name="Grigoriev I.V."/>
            <person name="Hibbett D.S."/>
        </authorList>
    </citation>
    <scope>NUCLEOTIDE SEQUENCE [LARGE SCALE GENOMIC DNA]</scope>
    <source>
        <strain evidence="10 11">MD-104</strain>
    </source>
</reference>
<feature type="domain" description="Helicase ATP-binding" evidence="8">
    <location>
        <begin position="57"/>
        <end position="222"/>
    </location>
</feature>
<evidence type="ECO:0000256" key="3">
    <source>
        <dbReference type="ARBA" id="ARBA00022741"/>
    </source>
</evidence>
<comment type="catalytic activity">
    <reaction evidence="7">
        <text>ATP + H2O = ADP + phosphate + H(+)</text>
        <dbReference type="Rhea" id="RHEA:13065"/>
        <dbReference type="ChEBI" id="CHEBI:15377"/>
        <dbReference type="ChEBI" id="CHEBI:15378"/>
        <dbReference type="ChEBI" id="CHEBI:30616"/>
        <dbReference type="ChEBI" id="CHEBI:43474"/>
        <dbReference type="ChEBI" id="CHEBI:456216"/>
        <dbReference type="EC" id="3.6.4.13"/>
    </reaction>
</comment>
<dbReference type="InterPro" id="IPR027417">
    <property type="entry name" value="P-loop_NTPase"/>
</dbReference>
<keyword evidence="4 10" id="KW-0378">Hydrolase</keyword>
<dbReference type="Pfam" id="PF07717">
    <property type="entry name" value="OB_NTP_bind"/>
    <property type="match status" value="1"/>
</dbReference>
<dbReference type="InterPro" id="IPR011545">
    <property type="entry name" value="DEAD/DEAH_box_helicase_dom"/>
</dbReference>
<dbReference type="AlphaFoldDB" id="A0A2H3JBD6"/>
<evidence type="ECO:0000256" key="4">
    <source>
        <dbReference type="ARBA" id="ARBA00022801"/>
    </source>
</evidence>
<evidence type="ECO:0000259" key="9">
    <source>
        <dbReference type="PROSITE" id="PS51194"/>
    </source>
</evidence>
<keyword evidence="11" id="KW-1185">Reference proteome</keyword>
<dbReference type="SMART" id="SM00487">
    <property type="entry name" value="DEXDc"/>
    <property type="match status" value="1"/>
</dbReference>